<keyword evidence="3" id="KW-1185">Reference proteome</keyword>
<organism evidence="2 3">
    <name type="scientific">Actinophytocola xanthii</name>
    <dbReference type="NCBI Taxonomy" id="1912961"/>
    <lineage>
        <taxon>Bacteria</taxon>
        <taxon>Bacillati</taxon>
        <taxon>Actinomycetota</taxon>
        <taxon>Actinomycetes</taxon>
        <taxon>Pseudonocardiales</taxon>
        <taxon>Pseudonocardiaceae</taxon>
    </lineage>
</organism>
<dbReference type="Proteomes" id="UP000185596">
    <property type="component" value="Unassembled WGS sequence"/>
</dbReference>
<feature type="compositionally biased region" description="Pro residues" evidence="1">
    <location>
        <begin position="35"/>
        <end position="46"/>
    </location>
</feature>
<feature type="region of interest" description="Disordered" evidence="1">
    <location>
        <begin position="9"/>
        <end position="50"/>
    </location>
</feature>
<dbReference type="Pfam" id="PF12079">
    <property type="entry name" value="DUF3558"/>
    <property type="match status" value="1"/>
</dbReference>
<dbReference type="EMBL" id="MSIE01000001">
    <property type="protein sequence ID" value="OLF19542.1"/>
    <property type="molecule type" value="Genomic_DNA"/>
</dbReference>
<sequence length="191" mass="20040">MLLALTLAACTTDKQETPPTTSAPETVPPTTSSTGPPPRPSAPSVPRPLNAGGLVLDPCRSLTQEQRTALGVISAEFTDLAPEGAGCSFERGGDSHATVVFAANVRIGLDYVYAQNSSSTWDYWAPTTVEGYPAVGYNAIVDSQSRLCNFAVGISDRLYFWVTADAQAGNSRCQLAQSVASAVLATIRARS</sequence>
<feature type="compositionally biased region" description="Low complexity" evidence="1">
    <location>
        <begin position="9"/>
        <end position="34"/>
    </location>
</feature>
<proteinExistence type="predicted"/>
<accession>A0A1Q8CYW7</accession>
<gene>
    <name evidence="2" type="ORF">BU204_01060</name>
</gene>
<evidence type="ECO:0000313" key="2">
    <source>
        <dbReference type="EMBL" id="OLF19542.1"/>
    </source>
</evidence>
<reference evidence="2 3" key="1">
    <citation type="submission" date="2016-12" db="EMBL/GenBank/DDBJ databases">
        <title>The draft genome sequence of Actinophytocola sp. 11-183.</title>
        <authorList>
            <person name="Wang W."/>
            <person name="Yuan L."/>
        </authorList>
    </citation>
    <scope>NUCLEOTIDE SEQUENCE [LARGE SCALE GENOMIC DNA]</scope>
    <source>
        <strain evidence="2 3">11-183</strain>
    </source>
</reference>
<dbReference type="AlphaFoldDB" id="A0A1Q8CYW7"/>
<evidence type="ECO:0000256" key="1">
    <source>
        <dbReference type="SAM" id="MobiDB-lite"/>
    </source>
</evidence>
<evidence type="ECO:0008006" key="4">
    <source>
        <dbReference type="Google" id="ProtNLM"/>
    </source>
</evidence>
<protein>
    <recommendedName>
        <fullName evidence="4">DUF3558 domain-containing protein</fullName>
    </recommendedName>
</protein>
<name>A0A1Q8CYW7_9PSEU</name>
<evidence type="ECO:0000313" key="3">
    <source>
        <dbReference type="Proteomes" id="UP000185596"/>
    </source>
</evidence>
<dbReference type="InterPro" id="IPR024520">
    <property type="entry name" value="DUF3558"/>
</dbReference>
<comment type="caution">
    <text evidence="2">The sequence shown here is derived from an EMBL/GenBank/DDBJ whole genome shotgun (WGS) entry which is preliminary data.</text>
</comment>